<protein>
    <recommendedName>
        <fullName evidence="3">DUF1565 domain-containing protein</fullName>
    </recommendedName>
</protein>
<evidence type="ECO:0000313" key="2">
    <source>
        <dbReference type="Proteomes" id="UP000479293"/>
    </source>
</evidence>
<dbReference type="Gene3D" id="2.160.20.10">
    <property type="entry name" value="Single-stranded right-handed beta-helix, Pectin lyase-like"/>
    <property type="match status" value="2"/>
</dbReference>
<comment type="caution">
    <text evidence="1">The sequence shown here is derived from an EMBL/GenBank/DDBJ whole genome shotgun (WGS) entry which is preliminary data.</text>
</comment>
<dbReference type="Proteomes" id="UP000479293">
    <property type="component" value="Unassembled WGS sequence"/>
</dbReference>
<name>A0A7C9F5G7_9BACT</name>
<accession>A0A7C9F5G7</accession>
<dbReference type="RefSeq" id="WP_152763907.1">
    <property type="nucleotide sequence ID" value="NZ_WHLY01000002.1"/>
</dbReference>
<dbReference type="InterPro" id="IPR059226">
    <property type="entry name" value="Choice_anch_Q_dom"/>
</dbReference>
<evidence type="ECO:0000313" key="1">
    <source>
        <dbReference type="EMBL" id="MPR36205.1"/>
    </source>
</evidence>
<keyword evidence="2" id="KW-1185">Reference proteome</keyword>
<dbReference type="EMBL" id="WHLY01000002">
    <property type="protein sequence ID" value="MPR36205.1"/>
    <property type="molecule type" value="Genomic_DNA"/>
</dbReference>
<dbReference type="AlphaFoldDB" id="A0A7C9F5G7"/>
<dbReference type="InterPro" id="IPR012334">
    <property type="entry name" value="Pectin_lyas_fold"/>
</dbReference>
<dbReference type="SUPFAM" id="SSF51126">
    <property type="entry name" value="Pectin lyase-like"/>
    <property type="match status" value="2"/>
</dbReference>
<evidence type="ECO:0008006" key="3">
    <source>
        <dbReference type="Google" id="ProtNLM"/>
    </source>
</evidence>
<organism evidence="1 2">
    <name type="scientific">Salmonirosea aquatica</name>
    <dbReference type="NCBI Taxonomy" id="2654236"/>
    <lineage>
        <taxon>Bacteria</taxon>
        <taxon>Pseudomonadati</taxon>
        <taxon>Bacteroidota</taxon>
        <taxon>Cytophagia</taxon>
        <taxon>Cytophagales</taxon>
        <taxon>Spirosomataceae</taxon>
        <taxon>Salmonirosea</taxon>
    </lineage>
</organism>
<gene>
    <name evidence="1" type="ORF">GBK04_23370</name>
</gene>
<dbReference type="NCBIfam" id="NF041518">
    <property type="entry name" value="choice_anch_Q"/>
    <property type="match status" value="1"/>
</dbReference>
<dbReference type="InterPro" id="IPR011050">
    <property type="entry name" value="Pectin_lyase_fold/virulence"/>
</dbReference>
<sequence length="331" mass="34421">MLTNCSFLNNTAYTNGGGMFNEGSSPTLTNCVLFGSGGQNTIFNFDINSTLTANYTLFEASESDYTGSNNLTTTASPFISTNSTELRSGSPAIDAGNNAAYNGPATDLAGNPRTVGGRIDMGAYEFQGTVPQTRYVNAARPNDNGDGLTWATARKYLQTALADAQSGDQIWVAQGTYKPTTVITDRLASFIMKEGVKIYGGFTSGQINLADRNTNPATNGTVLSGEIDNVNGLTGNSYHVVFNDQNGLTAAAVLDGFTIAGGNADGASSPNTFGAGMYNDASSPTLANCSFLNNSAGIGGASTTIIVAPRSPTVRFGIIMLISGGRVQRFQ</sequence>
<reference evidence="1 2" key="1">
    <citation type="submission" date="2019-10" db="EMBL/GenBank/DDBJ databases">
        <title>Draft Genome Sequence of Cytophagaceae sp. SJW1-29.</title>
        <authorList>
            <person name="Choi A."/>
        </authorList>
    </citation>
    <scope>NUCLEOTIDE SEQUENCE [LARGE SCALE GENOMIC DNA]</scope>
    <source>
        <strain evidence="1 2">SJW1-29</strain>
    </source>
</reference>
<proteinExistence type="predicted"/>